<feature type="chain" id="PRO_5044001473" evidence="1">
    <location>
        <begin position="22"/>
        <end position="495"/>
    </location>
</feature>
<name>A0AAV9QHL6_9PEZI</name>
<evidence type="ECO:0000256" key="1">
    <source>
        <dbReference type="SAM" id="SignalP"/>
    </source>
</evidence>
<sequence length="495" mass="55589">MKFLTSILLFYLTIFSPAVLARSWRPGDPCPTFLRTTVPGGNPRGTSYYDEGEDIEEHLTQQPRALGGECDDQRPIFPSMTSVHSALTSCPNTTTLDLRAAMLGCTHRPDRWNLPFSLSSIERYPSLHTLRLDGYHGFTDRPYDETSLSSRSLLGLPWYEKATQWILSGSAFQHVHDSLAIPESQRKKTNLDLWLDAMDFSSIKTLALSDIRASEKACFFTKTAPHLTSLKHLEIECGPVNPTLEFLQTLANHNISLSHLAWTDLHPSDFSNANSSIISTILATHGSSLHHLDLHTVETLHRPSPSTPVSQLNTLQTLPNLSHLSLNLPRNQTWPFDILASLASIPSLTTLDVWLDLASECRRQLPDRGYRDYDHRTGHNTTLGTWLAECTGSNQYLLPYLNETTATEVFNFLRQNKVGMPLTNVTFWAGDWSRPWDGPLYSPPWIEHRQAKVVCGVATGAEREGTDVCKVEVGEHAERKNNLQGEWEGKKSSNY</sequence>
<feature type="signal peptide" evidence="1">
    <location>
        <begin position="1"/>
        <end position="21"/>
    </location>
</feature>
<comment type="caution">
    <text evidence="2">The sequence shown here is derived from an EMBL/GenBank/DDBJ whole genome shotgun (WGS) entry which is preliminary data.</text>
</comment>
<keyword evidence="1" id="KW-0732">Signal</keyword>
<dbReference type="EMBL" id="JAXLQG010000003">
    <property type="protein sequence ID" value="KAK5542191.1"/>
    <property type="molecule type" value="Genomic_DNA"/>
</dbReference>
<dbReference type="AlphaFoldDB" id="A0AAV9QHL6"/>
<keyword evidence="3" id="KW-1185">Reference proteome</keyword>
<evidence type="ECO:0000313" key="3">
    <source>
        <dbReference type="Proteomes" id="UP001345827"/>
    </source>
</evidence>
<dbReference type="SUPFAM" id="SSF52047">
    <property type="entry name" value="RNI-like"/>
    <property type="match status" value="1"/>
</dbReference>
<accession>A0AAV9QHL6</accession>
<dbReference type="Gene3D" id="3.80.10.10">
    <property type="entry name" value="Ribonuclease Inhibitor"/>
    <property type="match status" value="1"/>
</dbReference>
<reference evidence="2 3" key="1">
    <citation type="submission" date="2023-06" db="EMBL/GenBank/DDBJ databases">
        <title>Black Yeasts Isolated from many extreme environments.</title>
        <authorList>
            <person name="Coleine C."/>
            <person name="Stajich J.E."/>
            <person name="Selbmann L."/>
        </authorList>
    </citation>
    <scope>NUCLEOTIDE SEQUENCE [LARGE SCALE GENOMIC DNA]</scope>
    <source>
        <strain evidence="2 3">CCFEE 5887</strain>
    </source>
</reference>
<dbReference type="InterPro" id="IPR032675">
    <property type="entry name" value="LRR_dom_sf"/>
</dbReference>
<dbReference type="Proteomes" id="UP001345827">
    <property type="component" value="Unassembled WGS sequence"/>
</dbReference>
<proteinExistence type="predicted"/>
<gene>
    <name evidence="2" type="ORF">LTR25_002076</name>
</gene>
<organism evidence="2 3">
    <name type="scientific">Vermiconidia calcicola</name>
    <dbReference type="NCBI Taxonomy" id="1690605"/>
    <lineage>
        <taxon>Eukaryota</taxon>
        <taxon>Fungi</taxon>
        <taxon>Dikarya</taxon>
        <taxon>Ascomycota</taxon>
        <taxon>Pezizomycotina</taxon>
        <taxon>Dothideomycetes</taxon>
        <taxon>Dothideomycetidae</taxon>
        <taxon>Mycosphaerellales</taxon>
        <taxon>Extremaceae</taxon>
        <taxon>Vermiconidia</taxon>
    </lineage>
</organism>
<protein>
    <submittedName>
        <fullName evidence="2">Uncharacterized protein</fullName>
    </submittedName>
</protein>
<evidence type="ECO:0000313" key="2">
    <source>
        <dbReference type="EMBL" id="KAK5542191.1"/>
    </source>
</evidence>